<sequence length="289" mass="31483">MAEEMALRIALGSALLLAALVVSRDPQEQSDAEAHAMKVYGHAYYDPNTGEPLEGQFEDAGRLPSAKPRIFFSGLPCNCVDYNCACCAGINITSIRFDRRCCANFKFRPDELAIDMKVVMNDEYEVFSTSLSGRNPPPVCVPLPYVPVVTFCLRFYDISLPGGNNLQSCLDFETRLAHSPLLVLHFNCVRVGASGLAWIKPDDLLEQQNGTITASVGPVPLPTATISPQSSLTEPPTPQQQAADVLDPVEFETEPPTNSSATARPAPSCVENQCPEEEDDDKIGQHRIP</sequence>
<proteinExistence type="predicted"/>
<dbReference type="Proteomes" id="UP001239111">
    <property type="component" value="Chromosome 1"/>
</dbReference>
<protein>
    <submittedName>
        <fullName evidence="1">Uncharacterized protein</fullName>
    </submittedName>
</protein>
<dbReference type="EMBL" id="CM056741">
    <property type="protein sequence ID" value="KAJ8686175.1"/>
    <property type="molecule type" value="Genomic_DNA"/>
</dbReference>
<evidence type="ECO:0000313" key="1">
    <source>
        <dbReference type="EMBL" id="KAJ8686175.1"/>
    </source>
</evidence>
<gene>
    <name evidence="1" type="ORF">QAD02_021969</name>
</gene>
<comment type="caution">
    <text evidence="1">The sequence shown here is derived from an EMBL/GenBank/DDBJ whole genome shotgun (WGS) entry which is preliminary data.</text>
</comment>
<accession>A0ACC2PWJ0</accession>
<name>A0ACC2PWJ0_9HYME</name>
<organism evidence="1 2">
    <name type="scientific">Eretmocerus hayati</name>
    <dbReference type="NCBI Taxonomy" id="131215"/>
    <lineage>
        <taxon>Eukaryota</taxon>
        <taxon>Metazoa</taxon>
        <taxon>Ecdysozoa</taxon>
        <taxon>Arthropoda</taxon>
        <taxon>Hexapoda</taxon>
        <taxon>Insecta</taxon>
        <taxon>Pterygota</taxon>
        <taxon>Neoptera</taxon>
        <taxon>Endopterygota</taxon>
        <taxon>Hymenoptera</taxon>
        <taxon>Apocrita</taxon>
        <taxon>Proctotrupomorpha</taxon>
        <taxon>Chalcidoidea</taxon>
        <taxon>Aphelinidae</taxon>
        <taxon>Aphelininae</taxon>
        <taxon>Eretmocerus</taxon>
    </lineage>
</organism>
<evidence type="ECO:0000313" key="2">
    <source>
        <dbReference type="Proteomes" id="UP001239111"/>
    </source>
</evidence>
<keyword evidence="2" id="KW-1185">Reference proteome</keyword>
<reference evidence="1" key="1">
    <citation type="submission" date="2023-04" db="EMBL/GenBank/DDBJ databases">
        <title>A chromosome-level genome assembly of the parasitoid wasp Eretmocerus hayati.</title>
        <authorList>
            <person name="Zhong Y."/>
            <person name="Liu S."/>
            <person name="Liu Y."/>
        </authorList>
    </citation>
    <scope>NUCLEOTIDE SEQUENCE</scope>
    <source>
        <strain evidence="1">ZJU_SS_LIU_2023</strain>
    </source>
</reference>